<evidence type="ECO:0000313" key="1">
    <source>
        <dbReference type="EMBL" id="HEM67406.1"/>
    </source>
</evidence>
<comment type="caution">
    <text evidence="1">The sequence shown here is derived from an EMBL/GenBank/DDBJ whole genome shotgun (WGS) entry which is preliminary data.</text>
</comment>
<proteinExistence type="predicted"/>
<gene>
    <name evidence="1" type="ORF">ENO26_07580</name>
</gene>
<organism evidence="1">
    <name type="scientific">Ignisphaera aggregans</name>
    <dbReference type="NCBI Taxonomy" id="334771"/>
    <lineage>
        <taxon>Archaea</taxon>
        <taxon>Thermoproteota</taxon>
        <taxon>Thermoprotei</taxon>
        <taxon>Desulfurococcales</taxon>
        <taxon>Desulfurococcaceae</taxon>
        <taxon>Ignisphaera</taxon>
    </lineage>
</organism>
<reference evidence="1" key="1">
    <citation type="journal article" date="2020" name="mSystems">
        <title>Genome- and Community-Level Interaction Insights into Carbon Utilization and Element Cycling Functions of Hydrothermarchaeota in Hydrothermal Sediment.</title>
        <authorList>
            <person name="Zhou Z."/>
            <person name="Liu Y."/>
            <person name="Xu W."/>
            <person name="Pan J."/>
            <person name="Luo Z.H."/>
            <person name="Li M."/>
        </authorList>
    </citation>
    <scope>NUCLEOTIDE SEQUENCE [LARGE SCALE GENOMIC DNA]</scope>
    <source>
        <strain evidence="1">SpSt-125</strain>
    </source>
</reference>
<accession>A0A7J2U3Y8</accession>
<dbReference type="EMBL" id="DSEU01000050">
    <property type="protein sequence ID" value="HEM67406.1"/>
    <property type="molecule type" value="Genomic_DNA"/>
</dbReference>
<name>A0A7J2U3Y8_9CREN</name>
<protein>
    <submittedName>
        <fullName evidence="1">Uncharacterized protein</fullName>
    </submittedName>
</protein>
<sequence length="135" mass="15510">MMSTCIKKDGYDIAVVGLDELLAKVVVVLGSTYSFYILPKKVIVYEENAVKGIVRCYSISIEKSLKLLDKMVKHYVDSPRGRCSELQEVYISNSLNDVTRSIWRIIEVCSRFRRYDIKSVEPFGKVCVFYEDTGF</sequence>
<dbReference type="AlphaFoldDB" id="A0A7J2U3Y8"/>